<dbReference type="AlphaFoldDB" id="A0A1D1VUG9"/>
<evidence type="ECO:0000313" key="4">
    <source>
        <dbReference type="EMBL" id="GAV02229.1"/>
    </source>
</evidence>
<sequence length="57" mass="6688">MAKAKFLTVLLGSLGSGHKRVVRRLRTDGKLEKLIWDPLVRQEVLYREIRKVRTLKD</sequence>
<dbReference type="Proteomes" id="UP000186922">
    <property type="component" value="Unassembled WGS sequence"/>
</dbReference>
<protein>
    <recommendedName>
        <fullName evidence="6">39S ribosomal protein L33, mitochondrial</fullName>
    </recommendedName>
</protein>
<keyword evidence="2" id="KW-0689">Ribosomal protein</keyword>
<dbReference type="InterPro" id="IPR038584">
    <property type="entry name" value="Ribosomal_bL33_sf"/>
</dbReference>
<dbReference type="GO" id="GO:0005840">
    <property type="term" value="C:ribosome"/>
    <property type="evidence" value="ECO:0007669"/>
    <property type="project" value="UniProtKB-KW"/>
</dbReference>
<comment type="caution">
    <text evidence="4">The sequence shown here is derived from an EMBL/GenBank/DDBJ whole genome shotgun (WGS) entry which is preliminary data.</text>
</comment>
<dbReference type="Gene3D" id="2.20.28.120">
    <property type="entry name" value="Ribosomal protein L33"/>
    <property type="match status" value="1"/>
</dbReference>
<keyword evidence="3" id="KW-0687">Ribonucleoprotein</keyword>
<gene>
    <name evidence="4" type="primary">RvY_12822-1</name>
    <name evidence="4" type="synonym">RvY_12822.1</name>
    <name evidence="4" type="ORF">RvY_12822</name>
</gene>
<evidence type="ECO:0008006" key="6">
    <source>
        <dbReference type="Google" id="ProtNLM"/>
    </source>
</evidence>
<keyword evidence="5" id="KW-1185">Reference proteome</keyword>
<evidence type="ECO:0000256" key="3">
    <source>
        <dbReference type="ARBA" id="ARBA00023274"/>
    </source>
</evidence>
<organism evidence="4 5">
    <name type="scientific">Ramazzottius varieornatus</name>
    <name type="common">Water bear</name>
    <name type="synonym">Tardigrade</name>
    <dbReference type="NCBI Taxonomy" id="947166"/>
    <lineage>
        <taxon>Eukaryota</taxon>
        <taxon>Metazoa</taxon>
        <taxon>Ecdysozoa</taxon>
        <taxon>Tardigrada</taxon>
        <taxon>Eutardigrada</taxon>
        <taxon>Parachela</taxon>
        <taxon>Hypsibioidea</taxon>
        <taxon>Ramazzottiidae</taxon>
        <taxon>Ramazzottius</taxon>
    </lineage>
</organism>
<evidence type="ECO:0000313" key="5">
    <source>
        <dbReference type="Proteomes" id="UP000186922"/>
    </source>
</evidence>
<dbReference type="EMBL" id="BDGG01000008">
    <property type="protein sequence ID" value="GAV02229.1"/>
    <property type="molecule type" value="Genomic_DNA"/>
</dbReference>
<evidence type="ECO:0000256" key="1">
    <source>
        <dbReference type="ARBA" id="ARBA00007596"/>
    </source>
</evidence>
<dbReference type="GO" id="GO:1990904">
    <property type="term" value="C:ribonucleoprotein complex"/>
    <property type="evidence" value="ECO:0007669"/>
    <property type="project" value="UniProtKB-KW"/>
</dbReference>
<accession>A0A1D1VUG9</accession>
<reference evidence="4 5" key="1">
    <citation type="journal article" date="2016" name="Nat. Commun.">
        <title>Extremotolerant tardigrade genome and improved radiotolerance of human cultured cells by tardigrade-unique protein.</title>
        <authorList>
            <person name="Hashimoto T."/>
            <person name="Horikawa D.D."/>
            <person name="Saito Y."/>
            <person name="Kuwahara H."/>
            <person name="Kozuka-Hata H."/>
            <person name="Shin-I T."/>
            <person name="Minakuchi Y."/>
            <person name="Ohishi K."/>
            <person name="Motoyama A."/>
            <person name="Aizu T."/>
            <person name="Enomoto A."/>
            <person name="Kondo K."/>
            <person name="Tanaka S."/>
            <person name="Hara Y."/>
            <person name="Koshikawa S."/>
            <person name="Sagara H."/>
            <person name="Miura T."/>
            <person name="Yokobori S."/>
            <person name="Miyagawa K."/>
            <person name="Suzuki Y."/>
            <person name="Kubo T."/>
            <person name="Oyama M."/>
            <person name="Kohara Y."/>
            <person name="Fujiyama A."/>
            <person name="Arakawa K."/>
            <person name="Katayama T."/>
            <person name="Toyoda A."/>
            <person name="Kunieda T."/>
        </authorList>
    </citation>
    <scope>NUCLEOTIDE SEQUENCE [LARGE SCALE GENOMIC DNA]</scope>
    <source>
        <strain evidence="4 5">YOKOZUNA-1</strain>
    </source>
</reference>
<comment type="similarity">
    <text evidence="1">Belongs to the bacterial ribosomal protein bL33 family.</text>
</comment>
<name>A0A1D1VUG9_RAMVA</name>
<evidence type="ECO:0000256" key="2">
    <source>
        <dbReference type="ARBA" id="ARBA00022980"/>
    </source>
</evidence>
<dbReference type="OrthoDB" id="275534at2759"/>
<proteinExistence type="inferred from homology"/>